<evidence type="ECO:0000256" key="10">
    <source>
        <dbReference type="RuleBase" id="RU000461"/>
    </source>
</evidence>
<comment type="similarity">
    <text evidence="3 10">Belongs to the cytochrome P450 family.</text>
</comment>
<dbReference type="PROSITE" id="PS00086">
    <property type="entry name" value="CYTOCHROME_P450"/>
    <property type="match status" value="1"/>
</dbReference>
<keyword evidence="4 9" id="KW-0349">Heme</keyword>
<evidence type="ECO:0000313" key="12">
    <source>
        <dbReference type="Proteomes" id="UP000807342"/>
    </source>
</evidence>
<evidence type="ECO:0000256" key="4">
    <source>
        <dbReference type="ARBA" id="ARBA00022617"/>
    </source>
</evidence>
<evidence type="ECO:0000256" key="9">
    <source>
        <dbReference type="PIRSR" id="PIRSR602401-1"/>
    </source>
</evidence>
<protein>
    <submittedName>
        <fullName evidence="11">Cytochrome P450</fullName>
    </submittedName>
</protein>
<dbReference type="InterPro" id="IPR001128">
    <property type="entry name" value="Cyt_P450"/>
</dbReference>
<dbReference type="CDD" id="cd11065">
    <property type="entry name" value="CYP64-like"/>
    <property type="match status" value="1"/>
</dbReference>
<evidence type="ECO:0000256" key="3">
    <source>
        <dbReference type="ARBA" id="ARBA00010617"/>
    </source>
</evidence>
<dbReference type="OrthoDB" id="2789670at2759"/>
<dbReference type="InterPro" id="IPR050364">
    <property type="entry name" value="Cytochrome_P450_fung"/>
</dbReference>
<dbReference type="GO" id="GO:0004497">
    <property type="term" value="F:monooxygenase activity"/>
    <property type="evidence" value="ECO:0007669"/>
    <property type="project" value="UniProtKB-KW"/>
</dbReference>
<keyword evidence="5 9" id="KW-0479">Metal-binding</keyword>
<dbReference type="PANTHER" id="PTHR46300:SF7">
    <property type="entry name" value="P450, PUTATIVE (EUROFUNG)-RELATED"/>
    <property type="match status" value="1"/>
</dbReference>
<keyword evidence="8 10" id="KW-0503">Monooxygenase</keyword>
<evidence type="ECO:0000256" key="7">
    <source>
        <dbReference type="ARBA" id="ARBA00023004"/>
    </source>
</evidence>
<evidence type="ECO:0000256" key="5">
    <source>
        <dbReference type="ARBA" id="ARBA00022723"/>
    </source>
</evidence>
<evidence type="ECO:0000256" key="8">
    <source>
        <dbReference type="ARBA" id="ARBA00023033"/>
    </source>
</evidence>
<dbReference type="GO" id="GO:0016705">
    <property type="term" value="F:oxidoreductase activity, acting on paired donors, with incorporation or reduction of molecular oxygen"/>
    <property type="evidence" value="ECO:0007669"/>
    <property type="project" value="InterPro"/>
</dbReference>
<keyword evidence="12" id="KW-1185">Reference proteome</keyword>
<comment type="cofactor">
    <cofactor evidence="1 9">
        <name>heme</name>
        <dbReference type="ChEBI" id="CHEBI:30413"/>
    </cofactor>
</comment>
<dbReference type="PRINTS" id="PR00463">
    <property type="entry name" value="EP450I"/>
</dbReference>
<keyword evidence="7 9" id="KW-0408">Iron</keyword>
<comment type="caution">
    <text evidence="11">The sequence shown here is derived from an EMBL/GenBank/DDBJ whole genome shotgun (WGS) entry which is preliminary data.</text>
</comment>
<dbReference type="InterPro" id="IPR036396">
    <property type="entry name" value="Cyt_P450_sf"/>
</dbReference>
<dbReference type="GO" id="GO:0020037">
    <property type="term" value="F:heme binding"/>
    <property type="evidence" value="ECO:0007669"/>
    <property type="project" value="InterPro"/>
</dbReference>
<proteinExistence type="inferred from homology"/>
<comment type="pathway">
    <text evidence="2">Secondary metabolite biosynthesis.</text>
</comment>
<dbReference type="PANTHER" id="PTHR46300">
    <property type="entry name" value="P450, PUTATIVE (EUROFUNG)-RELATED-RELATED"/>
    <property type="match status" value="1"/>
</dbReference>
<dbReference type="InterPro" id="IPR017972">
    <property type="entry name" value="Cyt_P450_CS"/>
</dbReference>
<keyword evidence="6 10" id="KW-0560">Oxidoreductase</keyword>
<sequence length="491" mass="54713">MVLTLISVGIVIIIIVILWPKSHNIPGPRGYPLIGNIFDMPRSNASERFAKLRAKHGDVVYLSVFAQGIIVLNSQKAAMDILGTKAEVSAGRPVLTMASELSGYDRFLALHQHTDRHRYGRTYLHGAIGPQRARDYAPAQEEQSLRFLRKLLEDPGDFEEHCKWIVAASILLITYGHIALDVNDPYIEASSGVMQRFSEAAKPGRWFVDLIPPLKHIPSWFPGTYFKKFAAVCRTHAREAFEKPFLSVKQQMKEGVARKSLVASYLETSVEGTTEEEEFIMFTMGDLFGAGLHTMSSGVSSFFLAMAMNPAAQAKAQAEIDAVCDHHNRLPTFADKSALPYVEALVWEVLRWGAITPLGLPHRFTEDVTYQGLKIKKDMHAFANIGGICFDPELYPEPEMFRPERFLGPNPQPDPRKTVFGFGRRLCPGNALAEQTIFIIIASTLAAFNIEPRKGETYSISRTDGVIAHNEPFFVDITVRSQAAKDVISTC</sequence>
<dbReference type="Proteomes" id="UP000807342">
    <property type="component" value="Unassembled WGS sequence"/>
</dbReference>
<organism evidence="11 12">
    <name type="scientific">Macrolepiota fuliginosa MF-IS2</name>
    <dbReference type="NCBI Taxonomy" id="1400762"/>
    <lineage>
        <taxon>Eukaryota</taxon>
        <taxon>Fungi</taxon>
        <taxon>Dikarya</taxon>
        <taxon>Basidiomycota</taxon>
        <taxon>Agaricomycotina</taxon>
        <taxon>Agaricomycetes</taxon>
        <taxon>Agaricomycetidae</taxon>
        <taxon>Agaricales</taxon>
        <taxon>Agaricineae</taxon>
        <taxon>Agaricaceae</taxon>
        <taxon>Macrolepiota</taxon>
    </lineage>
</organism>
<evidence type="ECO:0000256" key="1">
    <source>
        <dbReference type="ARBA" id="ARBA00001971"/>
    </source>
</evidence>
<dbReference type="InterPro" id="IPR002401">
    <property type="entry name" value="Cyt_P450_E_grp-I"/>
</dbReference>
<dbReference type="Gene3D" id="1.10.630.10">
    <property type="entry name" value="Cytochrome P450"/>
    <property type="match status" value="1"/>
</dbReference>
<feature type="binding site" description="axial binding residue" evidence="9">
    <location>
        <position position="427"/>
    </location>
    <ligand>
        <name>heme</name>
        <dbReference type="ChEBI" id="CHEBI:30413"/>
    </ligand>
    <ligandPart>
        <name>Fe</name>
        <dbReference type="ChEBI" id="CHEBI:18248"/>
    </ligandPart>
</feature>
<evidence type="ECO:0000313" key="11">
    <source>
        <dbReference type="EMBL" id="KAF9445159.1"/>
    </source>
</evidence>
<dbReference type="SUPFAM" id="SSF48264">
    <property type="entry name" value="Cytochrome P450"/>
    <property type="match status" value="1"/>
</dbReference>
<dbReference type="Pfam" id="PF00067">
    <property type="entry name" value="p450"/>
    <property type="match status" value="1"/>
</dbReference>
<evidence type="ECO:0000256" key="6">
    <source>
        <dbReference type="ARBA" id="ARBA00023002"/>
    </source>
</evidence>
<reference evidence="11" key="1">
    <citation type="submission" date="2020-11" db="EMBL/GenBank/DDBJ databases">
        <authorList>
            <consortium name="DOE Joint Genome Institute"/>
            <person name="Ahrendt S."/>
            <person name="Riley R."/>
            <person name="Andreopoulos W."/>
            <person name="Labutti K."/>
            <person name="Pangilinan J."/>
            <person name="Ruiz-Duenas F.J."/>
            <person name="Barrasa J.M."/>
            <person name="Sanchez-Garcia M."/>
            <person name="Camarero S."/>
            <person name="Miyauchi S."/>
            <person name="Serrano A."/>
            <person name="Linde D."/>
            <person name="Babiker R."/>
            <person name="Drula E."/>
            <person name="Ayuso-Fernandez I."/>
            <person name="Pacheco R."/>
            <person name="Padilla G."/>
            <person name="Ferreira P."/>
            <person name="Barriuso J."/>
            <person name="Kellner H."/>
            <person name="Castanera R."/>
            <person name="Alfaro M."/>
            <person name="Ramirez L."/>
            <person name="Pisabarro A.G."/>
            <person name="Kuo A."/>
            <person name="Tritt A."/>
            <person name="Lipzen A."/>
            <person name="He G."/>
            <person name="Yan M."/>
            <person name="Ng V."/>
            <person name="Cullen D."/>
            <person name="Martin F."/>
            <person name="Rosso M.-N."/>
            <person name="Henrissat B."/>
            <person name="Hibbett D."/>
            <person name="Martinez A.T."/>
            <person name="Grigoriev I.V."/>
        </authorList>
    </citation>
    <scope>NUCLEOTIDE SEQUENCE</scope>
    <source>
        <strain evidence="11">MF-IS2</strain>
    </source>
</reference>
<dbReference type="GO" id="GO:0005506">
    <property type="term" value="F:iron ion binding"/>
    <property type="evidence" value="ECO:0007669"/>
    <property type="project" value="InterPro"/>
</dbReference>
<evidence type="ECO:0000256" key="2">
    <source>
        <dbReference type="ARBA" id="ARBA00005179"/>
    </source>
</evidence>
<dbReference type="AlphaFoldDB" id="A0A9P5X5Y1"/>
<dbReference type="EMBL" id="MU151320">
    <property type="protein sequence ID" value="KAF9445159.1"/>
    <property type="molecule type" value="Genomic_DNA"/>
</dbReference>
<accession>A0A9P5X5Y1</accession>
<gene>
    <name evidence="11" type="ORF">P691DRAFT_710775</name>
</gene>
<name>A0A9P5X5Y1_9AGAR</name>